<dbReference type="GO" id="GO:0005886">
    <property type="term" value="C:plasma membrane"/>
    <property type="evidence" value="ECO:0007669"/>
    <property type="project" value="TreeGrafter"/>
</dbReference>
<keyword evidence="11" id="KW-1185">Reference proteome</keyword>
<dbReference type="SMART" id="SM00155">
    <property type="entry name" value="PLDc"/>
    <property type="match status" value="2"/>
</dbReference>
<dbReference type="GO" id="GO:0004630">
    <property type="term" value="F:phospholipase D activity"/>
    <property type="evidence" value="ECO:0007669"/>
    <property type="project" value="UniProtKB-EC"/>
</dbReference>
<dbReference type="PANTHER" id="PTHR18896:SF76">
    <property type="entry name" value="PHOSPHOLIPASE"/>
    <property type="match status" value="1"/>
</dbReference>
<feature type="compositionally biased region" description="Polar residues" evidence="7">
    <location>
        <begin position="1"/>
        <end position="24"/>
    </location>
</feature>
<accession>A0A024GF05</accession>
<feature type="region of interest" description="Disordered" evidence="7">
    <location>
        <begin position="1505"/>
        <end position="1529"/>
    </location>
</feature>
<feature type="transmembrane region" description="Helical" evidence="8">
    <location>
        <begin position="265"/>
        <end position="286"/>
    </location>
</feature>
<feature type="domain" description="PLD phosphodiesterase" evidence="9">
    <location>
        <begin position="1108"/>
        <end position="1135"/>
    </location>
</feature>
<feature type="transmembrane region" description="Helical" evidence="8">
    <location>
        <begin position="222"/>
        <end position="245"/>
    </location>
</feature>
<dbReference type="PROSITE" id="PS50035">
    <property type="entry name" value="PLD"/>
    <property type="match status" value="2"/>
</dbReference>
<dbReference type="InterPro" id="IPR001736">
    <property type="entry name" value="PLipase_D/transphosphatidylase"/>
</dbReference>
<keyword evidence="3" id="KW-0677">Repeat</keyword>
<keyword evidence="4" id="KW-0378">Hydrolase</keyword>
<dbReference type="Pfam" id="PF00614">
    <property type="entry name" value="PLDc"/>
    <property type="match status" value="1"/>
</dbReference>
<evidence type="ECO:0000256" key="1">
    <source>
        <dbReference type="ARBA" id="ARBA00000798"/>
    </source>
</evidence>
<reference evidence="10 11" key="1">
    <citation type="submission" date="2012-05" db="EMBL/GenBank/DDBJ databases">
        <title>Recombination and specialization in a pathogen metapopulation.</title>
        <authorList>
            <person name="Gardiner A."/>
            <person name="Kemen E."/>
            <person name="Schultz-Larsen T."/>
            <person name="MacLean D."/>
            <person name="Van Oosterhout C."/>
            <person name="Jones J.D.G."/>
        </authorList>
    </citation>
    <scope>NUCLEOTIDE SEQUENCE [LARGE SCALE GENOMIC DNA]</scope>
    <source>
        <strain evidence="10 11">Ac Nc2</strain>
    </source>
</reference>
<keyword evidence="6" id="KW-0443">Lipid metabolism</keyword>
<evidence type="ECO:0000313" key="11">
    <source>
        <dbReference type="Proteomes" id="UP000053237"/>
    </source>
</evidence>
<evidence type="ECO:0000313" key="10">
    <source>
        <dbReference type="EMBL" id="CCI44887.1"/>
    </source>
</evidence>
<keyword evidence="5" id="KW-0442">Lipid degradation</keyword>
<evidence type="ECO:0000256" key="7">
    <source>
        <dbReference type="SAM" id="MobiDB-lite"/>
    </source>
</evidence>
<feature type="domain" description="PLD phosphodiesterase" evidence="9">
    <location>
        <begin position="758"/>
        <end position="785"/>
    </location>
</feature>
<dbReference type="Gene3D" id="3.30.870.10">
    <property type="entry name" value="Endonuclease Chain A"/>
    <property type="match status" value="2"/>
</dbReference>
<gene>
    <name evidence="10" type="ORF">BN9_057110</name>
</gene>
<sequence>MSLPNTDTNNLIAETPVSSQNLPHSSKPNQPSSESSQREIRASDGTDQPNSPTRIIPSNVSCQITHTIIDHSGLLPCCLFVGRVQWGENDWEITFGQKQLVLLHIHLILYTLYSQRKLFTKVALPWALWREKHAQERMKDKEFVQRYIDILLENAQHIQKLEPLLCFLELSPNRCLKQYGPSLREGYVHVRINGAFQLPLYKFFNHRMEIWYRHLYHTWMKLLFASTVVLFICPILFIVIAEFPQFVGVRTDEDETKKIFDMKRFFVGVAFLLTMAYLVLFIYMFFQHRTGVLRRWVILKPSYLAAYRHRNDETASEVFLFDPSLTSYKANFRQGVSWTPSGLVIRGKAGFVELDTGHYYSRFTSFIGLCLVSYLIILVIPWSFQYHTLNFENFADARRVMQTPIFSEMWDTNQTIYCGYAFTVPRDVSVQKVGNTFLFEVDTQQVNTTSFTSKQSLWAVKGNAILDGTALANLVRKNSMMVVLKRLELESDRLLPTGTIYSIPNVGSVTLQGVIGTSKLHIDKTSFICDIPVEIAASTWAVWARLSAIFLSGGIVSAIIGLMLSYLGMYSGLWHAHLRRDRWLSCIQQVESFYTDKATYRYNSFAPVRCIGNDTNNSPQDRGKVPTKHMYGIETSAACYVRWHVDGEDTYEAMYKAIRAAKHEVFIAGWWVTPDLYLLRPGRKLPGYITREDRVKSDYQLRNLLLRKAIQGVKIYVLIYREVKFALTLNSLYTKRSLKTHPNIQVLRDPLFQLQSLGFWSHHEKIVCVDQHIAFVGGLDLCFGRYDHAEHPLSDGDPNLSERHVWLGKDYSNPIIRDFVAVHKPYEDLVDRASVPRMPWHDVHCSVIGPAAQDVALHFIQRWNFVSLKNDYHVRTGWCICFRKRRFKSVSKCILPMDFSTREGVESMYTHSYHNLHRDVNSDSIERDKSNRCKRSAESENELRGDETEWCGNSYKVNAQLVRSVSMWSAGVPTEDSIHRAYQRVIANAKYYIYIENQFFISGLESNTVVRNRILQALVDRIKRAAQAKEVFRVYILMPLLPAFEGNIRSEELTNLHAVMHWQFQTLSRGRHSLLSALRTFTSEPEKYVAIFGLRKFGILPNGSVCTEQIYIHSKLLIADDRVVVLGSANINDRSMLGTRDSEMDIVLEDVEFSSQSWNLECGLGASALRKQLFREHLGFQEDSFQCENPISVETWEFIQQLANQNTRIYQRIFNCAPSNEMRSFTSFQNIEIGEFYENQRLNMMKGLGNPVWNACHLKEGDYAPWTDVNGVSIPLDRICFESYKIDNRKDRVRKKIFSMDNDGWCYARNFAVFQEIRTWKRDYSRRERFHNFMTDRLITQVRRRRWIKKDVSSMQTLSVISVEDSDEEDFQARWRRRGEQFVNRAHSFAESLSSNVSSARHLLQELSRPTSSVLLHPSTASNSNSPSAATTEFVRTESPVHDDVVAKELVYRLTHRQTMDIQPKRSRKRSLKRYSSFLDEPAENYTRKDFFNDFIKRYRRIDRGDSKEMSQSENEESSQVPDDQSGDCQIGHVQTAATITNGGEKNVRGMLHEIQGHLVAFPLDFLAEEMLKPSIMPRDIHI</sequence>
<dbReference type="InterPro" id="IPR025202">
    <property type="entry name" value="PLD-like_dom"/>
</dbReference>
<evidence type="ECO:0000256" key="2">
    <source>
        <dbReference type="ARBA" id="ARBA00012027"/>
    </source>
</evidence>
<name>A0A024GF05_9STRA</name>
<comment type="catalytic activity">
    <reaction evidence="1">
        <text>a 1,2-diacyl-sn-glycero-3-phosphocholine + H2O = a 1,2-diacyl-sn-glycero-3-phosphate + choline + H(+)</text>
        <dbReference type="Rhea" id="RHEA:14445"/>
        <dbReference type="ChEBI" id="CHEBI:15354"/>
        <dbReference type="ChEBI" id="CHEBI:15377"/>
        <dbReference type="ChEBI" id="CHEBI:15378"/>
        <dbReference type="ChEBI" id="CHEBI:57643"/>
        <dbReference type="ChEBI" id="CHEBI:58608"/>
        <dbReference type="EC" id="3.1.4.4"/>
    </reaction>
</comment>
<dbReference type="SUPFAM" id="SSF56024">
    <property type="entry name" value="Phospholipase D/nuclease"/>
    <property type="match status" value="2"/>
</dbReference>
<dbReference type="Proteomes" id="UP000053237">
    <property type="component" value="Unassembled WGS sequence"/>
</dbReference>
<comment type="caution">
    <text evidence="10">The sequence shown here is derived from an EMBL/GenBank/DDBJ whole genome shotgun (WGS) entry which is preliminary data.</text>
</comment>
<dbReference type="EMBL" id="CAIX01000081">
    <property type="protein sequence ID" value="CCI44887.1"/>
    <property type="molecule type" value="Genomic_DNA"/>
</dbReference>
<dbReference type="Pfam" id="PF13091">
    <property type="entry name" value="PLDc_2"/>
    <property type="match status" value="1"/>
</dbReference>
<protein>
    <recommendedName>
        <fullName evidence="2">phospholipase D</fullName>
        <ecNumber evidence="2">3.1.4.4</ecNumber>
    </recommendedName>
</protein>
<evidence type="ECO:0000256" key="5">
    <source>
        <dbReference type="ARBA" id="ARBA00022963"/>
    </source>
</evidence>
<feature type="compositionally biased region" description="Low complexity" evidence="7">
    <location>
        <begin position="25"/>
        <end position="35"/>
    </location>
</feature>
<evidence type="ECO:0000256" key="3">
    <source>
        <dbReference type="ARBA" id="ARBA00022737"/>
    </source>
</evidence>
<evidence type="ECO:0000256" key="8">
    <source>
        <dbReference type="SAM" id="Phobius"/>
    </source>
</evidence>
<dbReference type="CDD" id="cd09141">
    <property type="entry name" value="PLDc_vPLD1_2_yPLD_like_2"/>
    <property type="match status" value="1"/>
</dbReference>
<feature type="transmembrane region" description="Helical" evidence="8">
    <location>
        <begin position="363"/>
        <end position="384"/>
    </location>
</feature>
<feature type="compositionally biased region" description="Polar residues" evidence="7">
    <location>
        <begin position="45"/>
        <end position="56"/>
    </location>
</feature>
<feature type="region of interest" description="Disordered" evidence="7">
    <location>
        <begin position="1"/>
        <end position="56"/>
    </location>
</feature>
<keyword evidence="8" id="KW-0472">Membrane</keyword>
<dbReference type="CDD" id="cd09138">
    <property type="entry name" value="PLDc_vPLD1_2_yPLD_like_1"/>
    <property type="match status" value="1"/>
</dbReference>
<dbReference type="InterPro" id="IPR015679">
    <property type="entry name" value="PLipase_D_fam"/>
</dbReference>
<feature type="transmembrane region" description="Helical" evidence="8">
    <location>
        <begin position="548"/>
        <end position="573"/>
    </location>
</feature>
<keyword evidence="8" id="KW-0812">Transmembrane</keyword>
<evidence type="ECO:0000256" key="6">
    <source>
        <dbReference type="ARBA" id="ARBA00023098"/>
    </source>
</evidence>
<evidence type="ECO:0000259" key="9">
    <source>
        <dbReference type="PROSITE" id="PS50035"/>
    </source>
</evidence>
<evidence type="ECO:0000256" key="4">
    <source>
        <dbReference type="ARBA" id="ARBA00022801"/>
    </source>
</evidence>
<dbReference type="OrthoDB" id="14911at2759"/>
<dbReference type="PANTHER" id="PTHR18896">
    <property type="entry name" value="PHOSPHOLIPASE D"/>
    <property type="match status" value="1"/>
</dbReference>
<organism evidence="10 11">
    <name type="scientific">Albugo candida</name>
    <dbReference type="NCBI Taxonomy" id="65357"/>
    <lineage>
        <taxon>Eukaryota</taxon>
        <taxon>Sar</taxon>
        <taxon>Stramenopiles</taxon>
        <taxon>Oomycota</taxon>
        <taxon>Peronosporomycetes</taxon>
        <taxon>Albuginales</taxon>
        <taxon>Albuginaceae</taxon>
        <taxon>Albugo</taxon>
    </lineage>
</organism>
<dbReference type="EC" id="3.1.4.4" evidence="2"/>
<keyword evidence="8" id="KW-1133">Transmembrane helix</keyword>
<dbReference type="STRING" id="65357.A0A024GF05"/>
<dbReference type="GO" id="GO:0009395">
    <property type="term" value="P:phospholipid catabolic process"/>
    <property type="evidence" value="ECO:0007669"/>
    <property type="project" value="TreeGrafter"/>
</dbReference>
<dbReference type="InParanoid" id="A0A024GF05"/>
<proteinExistence type="predicted"/>